<dbReference type="Proteomes" id="UP001379533">
    <property type="component" value="Chromosome"/>
</dbReference>
<dbReference type="InterPro" id="IPR029044">
    <property type="entry name" value="Nucleotide-diphossugar_trans"/>
</dbReference>
<proteinExistence type="predicted"/>
<dbReference type="PANTHER" id="PTHR43584">
    <property type="entry name" value="NUCLEOTIDYL TRANSFERASE"/>
    <property type="match status" value="1"/>
</dbReference>
<dbReference type="Gene3D" id="3.90.550.10">
    <property type="entry name" value="Spore Coat Polysaccharide Biosynthesis Protein SpsA, Chain A"/>
    <property type="match status" value="1"/>
</dbReference>
<evidence type="ECO:0000256" key="1">
    <source>
        <dbReference type="ARBA" id="ARBA00022679"/>
    </source>
</evidence>
<dbReference type="SUPFAM" id="SSF53448">
    <property type="entry name" value="Nucleotide-diphospho-sugar transferases"/>
    <property type="match status" value="1"/>
</dbReference>
<protein>
    <submittedName>
        <fullName evidence="4">Phosphocholine cytidylyltransferase family protein</fullName>
    </submittedName>
</protein>
<dbReference type="InterPro" id="IPR025877">
    <property type="entry name" value="MobA-like_NTP_Trfase"/>
</dbReference>
<keyword evidence="1" id="KW-0808">Transferase</keyword>
<dbReference type="GO" id="GO:0016779">
    <property type="term" value="F:nucleotidyltransferase activity"/>
    <property type="evidence" value="ECO:0007669"/>
    <property type="project" value="UniProtKB-KW"/>
</dbReference>
<sequence>MRPILIGAGRGSRLAHMTEQLPKTLVPTMGRPMLDWILEALAEAGYQKRDIVFVCGYRADALRARYPEFTYVENRNWESNNILLSLLCAREYMADGFLSSYTDIIYRGSVVKKLLASPHDKVLACDTDWRRRYRDRTQHPETDGEKLRADGERILELSRTIEADAAQGEFIGVTKFSREGAQELLAAFDATEVRFQGGMDRIYREGRTFQRAYLIDLFQSMIENGSAFHRVDTHGGYMELDTLEDLSFAAKWWSESR</sequence>
<dbReference type="Pfam" id="PF12804">
    <property type="entry name" value="NTP_transf_3"/>
    <property type="match status" value="1"/>
</dbReference>
<evidence type="ECO:0000313" key="4">
    <source>
        <dbReference type="EMBL" id="WXA91577.1"/>
    </source>
</evidence>
<evidence type="ECO:0000259" key="3">
    <source>
        <dbReference type="Pfam" id="PF12804"/>
    </source>
</evidence>
<keyword evidence="2 4" id="KW-0548">Nucleotidyltransferase</keyword>
<dbReference type="PANTHER" id="PTHR43584:SF8">
    <property type="entry name" value="N-ACETYLMURAMATE ALPHA-1-PHOSPHATE URIDYLYLTRANSFERASE"/>
    <property type="match status" value="1"/>
</dbReference>
<keyword evidence="5" id="KW-1185">Reference proteome</keyword>
<feature type="domain" description="MobA-like NTP transferase" evidence="3">
    <location>
        <begin position="6"/>
        <end position="130"/>
    </location>
</feature>
<dbReference type="InterPro" id="IPR050065">
    <property type="entry name" value="GlmU-like"/>
</dbReference>
<evidence type="ECO:0000313" key="5">
    <source>
        <dbReference type="Proteomes" id="UP001379533"/>
    </source>
</evidence>
<reference evidence="4 5" key="1">
    <citation type="submission" date="2021-12" db="EMBL/GenBank/DDBJ databases">
        <title>Discovery of the Pendulisporaceae a myxobacterial family with distinct sporulation behavior and unique specialized metabolism.</title>
        <authorList>
            <person name="Garcia R."/>
            <person name="Popoff A."/>
            <person name="Bader C.D."/>
            <person name="Loehr J."/>
            <person name="Walesch S."/>
            <person name="Walt C."/>
            <person name="Boldt J."/>
            <person name="Bunk B."/>
            <person name="Haeckl F.J.F.P.J."/>
            <person name="Gunesch A.P."/>
            <person name="Birkelbach J."/>
            <person name="Nuebel U."/>
            <person name="Pietschmann T."/>
            <person name="Bach T."/>
            <person name="Mueller R."/>
        </authorList>
    </citation>
    <scope>NUCLEOTIDE SEQUENCE [LARGE SCALE GENOMIC DNA]</scope>
    <source>
        <strain evidence="4 5">MSr12523</strain>
    </source>
</reference>
<organism evidence="4 5">
    <name type="scientific">Pendulispora brunnea</name>
    <dbReference type="NCBI Taxonomy" id="2905690"/>
    <lineage>
        <taxon>Bacteria</taxon>
        <taxon>Pseudomonadati</taxon>
        <taxon>Myxococcota</taxon>
        <taxon>Myxococcia</taxon>
        <taxon>Myxococcales</taxon>
        <taxon>Sorangiineae</taxon>
        <taxon>Pendulisporaceae</taxon>
        <taxon>Pendulispora</taxon>
    </lineage>
</organism>
<dbReference type="RefSeq" id="WP_394842197.1">
    <property type="nucleotide sequence ID" value="NZ_CP089982.1"/>
</dbReference>
<evidence type="ECO:0000256" key="2">
    <source>
        <dbReference type="ARBA" id="ARBA00022695"/>
    </source>
</evidence>
<dbReference type="CDD" id="cd02523">
    <property type="entry name" value="PC_cytidylyltransferase"/>
    <property type="match status" value="1"/>
</dbReference>
<dbReference type="EMBL" id="CP089982">
    <property type="protein sequence ID" value="WXA91577.1"/>
    <property type="molecule type" value="Genomic_DNA"/>
</dbReference>
<accession>A0ABZ2JYJ9</accession>
<gene>
    <name evidence="4" type="ORF">LZC95_34600</name>
</gene>
<name>A0ABZ2JYJ9_9BACT</name>